<dbReference type="Pfam" id="PF14759">
    <property type="entry name" value="Reductase_C"/>
    <property type="match status" value="1"/>
</dbReference>
<evidence type="ECO:0000256" key="5">
    <source>
        <dbReference type="SAM" id="MobiDB-lite"/>
    </source>
</evidence>
<dbReference type="Pfam" id="PF07992">
    <property type="entry name" value="Pyr_redox_2"/>
    <property type="match status" value="1"/>
</dbReference>
<dbReference type="PANTHER" id="PTHR43557:SF2">
    <property type="entry name" value="RIESKE DOMAIN-CONTAINING PROTEIN-RELATED"/>
    <property type="match status" value="1"/>
</dbReference>
<dbReference type="Gene3D" id="3.50.50.60">
    <property type="entry name" value="FAD/NAD(P)-binding domain"/>
    <property type="match status" value="2"/>
</dbReference>
<keyword evidence="3" id="KW-0274">FAD</keyword>
<dbReference type="InterPro" id="IPR050446">
    <property type="entry name" value="FAD-oxidoreductase/Apoptosis"/>
</dbReference>
<feature type="domain" description="Reductase C-terminal" evidence="7">
    <location>
        <begin position="321"/>
        <end position="404"/>
    </location>
</feature>
<dbReference type="Gene3D" id="3.30.390.30">
    <property type="match status" value="1"/>
</dbReference>
<dbReference type="GO" id="GO:0016651">
    <property type="term" value="F:oxidoreductase activity, acting on NAD(P)H"/>
    <property type="evidence" value="ECO:0007669"/>
    <property type="project" value="TreeGrafter"/>
</dbReference>
<dbReference type="PANTHER" id="PTHR43557">
    <property type="entry name" value="APOPTOSIS-INDUCING FACTOR 1"/>
    <property type="match status" value="1"/>
</dbReference>
<organism evidence="8">
    <name type="scientific">Dyella ginsengisoli</name>
    <dbReference type="NCBI Taxonomy" id="363848"/>
    <lineage>
        <taxon>Bacteria</taxon>
        <taxon>Pseudomonadati</taxon>
        <taxon>Pseudomonadota</taxon>
        <taxon>Gammaproteobacteria</taxon>
        <taxon>Lysobacterales</taxon>
        <taxon>Rhodanobacteraceae</taxon>
        <taxon>Dyella</taxon>
    </lineage>
</organism>
<dbReference type="GO" id="GO:0005737">
    <property type="term" value="C:cytoplasm"/>
    <property type="evidence" value="ECO:0007669"/>
    <property type="project" value="TreeGrafter"/>
</dbReference>
<comment type="cofactor">
    <cofactor evidence="1">
        <name>FAD</name>
        <dbReference type="ChEBI" id="CHEBI:57692"/>
    </cofactor>
</comment>
<feature type="compositionally biased region" description="Basic and acidic residues" evidence="5">
    <location>
        <begin position="424"/>
        <end position="437"/>
    </location>
</feature>
<dbReference type="InterPro" id="IPR028202">
    <property type="entry name" value="Reductase_C"/>
</dbReference>
<dbReference type="SUPFAM" id="SSF55424">
    <property type="entry name" value="FAD/NAD-linked reductases, dimerisation (C-terminal) domain"/>
    <property type="match status" value="1"/>
</dbReference>
<evidence type="ECO:0000256" key="2">
    <source>
        <dbReference type="ARBA" id="ARBA00022630"/>
    </source>
</evidence>
<dbReference type="EMBL" id="EU258607">
    <property type="protein sequence ID" value="ABX56041.2"/>
    <property type="molecule type" value="Genomic_DNA"/>
</dbReference>
<protein>
    <submittedName>
        <fullName evidence="8">Ferredoxin reductase component of biphenyl dioxygenase</fullName>
    </submittedName>
</protein>
<dbReference type="InterPro" id="IPR016156">
    <property type="entry name" value="FAD/NAD-linked_Rdtase_dimer_sf"/>
</dbReference>
<gene>
    <name evidence="8" type="primary">bphA4</name>
</gene>
<sequence length="437" mass="45771">MIATIAIVGAGLAGTMTAHALRANGYDGRICLIGDEPIPAYDRPSLSKAVLTGEVPEAPALLDQDWYVTNSIEVQLGRRVTGIDAGNRRIVFEDGTSLAYDRLVLATGAHARWMTVPGAQLSGIHRLRHHADSVTLRQTLTSGRSLVVVGGGLIGCEVATTACKSGVDVTLLETADELLQRVLGRRIGLWCRSELEALGVHIELGTQVASFDGEGGHVTSVVLADGRRLPADAVLISIGADPADELARRAGIDCARGILVDGTGATSCSDVYAVGDVAAWPLRGGGQRSLETYLNSQAQAGIVAAAILGKLLPSPQVPIGWTEIAGHHLQMIGDPEGPGEIVVRGDSASGAPLMVFRVFEGRVEGAIAIDASKDFSVATRLVTAQIPVTVARLQDPSVNLRDLMKTQTSDTTSNTAGFIAADGNDPHTKECSNETER</sequence>
<dbReference type="GO" id="GO:0051213">
    <property type="term" value="F:dioxygenase activity"/>
    <property type="evidence" value="ECO:0007669"/>
    <property type="project" value="UniProtKB-KW"/>
</dbReference>
<evidence type="ECO:0000313" key="8">
    <source>
        <dbReference type="EMBL" id="ABX56041.2"/>
    </source>
</evidence>
<name>A9QT33_9GAMM</name>
<dbReference type="InterPro" id="IPR023753">
    <property type="entry name" value="FAD/NAD-binding_dom"/>
</dbReference>
<evidence type="ECO:0000259" key="7">
    <source>
        <dbReference type="Pfam" id="PF14759"/>
    </source>
</evidence>
<evidence type="ECO:0000256" key="3">
    <source>
        <dbReference type="ARBA" id="ARBA00022827"/>
    </source>
</evidence>
<feature type="compositionally biased region" description="Polar residues" evidence="5">
    <location>
        <begin position="407"/>
        <end position="416"/>
    </location>
</feature>
<dbReference type="AlphaFoldDB" id="A9QT33"/>
<evidence type="ECO:0000256" key="1">
    <source>
        <dbReference type="ARBA" id="ARBA00001974"/>
    </source>
</evidence>
<proteinExistence type="predicted"/>
<keyword evidence="4" id="KW-0560">Oxidoreductase</keyword>
<dbReference type="InterPro" id="IPR036188">
    <property type="entry name" value="FAD/NAD-bd_sf"/>
</dbReference>
<dbReference type="PRINTS" id="PR00368">
    <property type="entry name" value="FADPNR"/>
</dbReference>
<feature type="domain" description="FAD/NAD(P)-binding" evidence="6">
    <location>
        <begin position="4"/>
        <end position="300"/>
    </location>
</feature>
<keyword evidence="8" id="KW-0223">Dioxygenase</keyword>
<reference evidence="8" key="1">
    <citation type="journal article" date="2009" name="FEMS Microbiol. Lett.">
        <title>Enzyme-substrate interaction and characterization of a 2,3-dihydroxybiphenyl 1,2-dioxygenase from Dyella ginsengisoli LA-4.</title>
        <authorList>
            <person name="Li A."/>
            <person name="Qu Y."/>
            <person name="Zhou J."/>
            <person name="Ma F."/>
        </authorList>
    </citation>
    <scope>NUCLEOTIDE SEQUENCE</scope>
    <source>
        <strain evidence="8">LA-4</strain>
    </source>
</reference>
<evidence type="ECO:0000256" key="4">
    <source>
        <dbReference type="ARBA" id="ARBA00023002"/>
    </source>
</evidence>
<keyword evidence="2" id="KW-0285">Flavoprotein</keyword>
<accession>A9QT33</accession>
<feature type="region of interest" description="Disordered" evidence="5">
    <location>
        <begin position="407"/>
        <end position="437"/>
    </location>
</feature>
<dbReference type="SUPFAM" id="SSF51905">
    <property type="entry name" value="FAD/NAD(P)-binding domain"/>
    <property type="match status" value="1"/>
</dbReference>
<evidence type="ECO:0000259" key="6">
    <source>
        <dbReference type="Pfam" id="PF07992"/>
    </source>
</evidence>
<dbReference type="PRINTS" id="PR00411">
    <property type="entry name" value="PNDRDTASEI"/>
</dbReference>